<gene>
    <name evidence="5" type="ORF">KUTeg_017531</name>
</gene>
<organism evidence="5 6">
    <name type="scientific">Tegillarca granosa</name>
    <name type="common">Malaysian cockle</name>
    <name type="synonym">Anadara granosa</name>
    <dbReference type="NCBI Taxonomy" id="220873"/>
    <lineage>
        <taxon>Eukaryota</taxon>
        <taxon>Metazoa</taxon>
        <taxon>Spiralia</taxon>
        <taxon>Lophotrochozoa</taxon>
        <taxon>Mollusca</taxon>
        <taxon>Bivalvia</taxon>
        <taxon>Autobranchia</taxon>
        <taxon>Pteriomorphia</taxon>
        <taxon>Arcoida</taxon>
        <taxon>Arcoidea</taxon>
        <taxon>Arcidae</taxon>
        <taxon>Tegillarca</taxon>
    </lineage>
</organism>
<feature type="domain" description="PPIase cyclophilin-type" evidence="4">
    <location>
        <begin position="36"/>
        <end position="198"/>
    </location>
</feature>
<comment type="function">
    <text evidence="3">PPIases accelerate the folding of proteins. It catalyzes the cis-trans isomerization of proline imidic peptide bonds in oligopeptides.</text>
</comment>
<evidence type="ECO:0000313" key="5">
    <source>
        <dbReference type="EMBL" id="KAJ8303948.1"/>
    </source>
</evidence>
<evidence type="ECO:0000313" key="6">
    <source>
        <dbReference type="Proteomes" id="UP001217089"/>
    </source>
</evidence>
<dbReference type="EMBL" id="JARBDR010000903">
    <property type="protein sequence ID" value="KAJ8303948.1"/>
    <property type="molecule type" value="Genomic_DNA"/>
</dbReference>
<comment type="catalytic activity">
    <reaction evidence="3">
        <text>[protein]-peptidylproline (omega=180) = [protein]-peptidylproline (omega=0)</text>
        <dbReference type="Rhea" id="RHEA:16237"/>
        <dbReference type="Rhea" id="RHEA-COMP:10747"/>
        <dbReference type="Rhea" id="RHEA-COMP:10748"/>
        <dbReference type="ChEBI" id="CHEBI:83833"/>
        <dbReference type="ChEBI" id="CHEBI:83834"/>
        <dbReference type="EC" id="5.2.1.8"/>
    </reaction>
</comment>
<evidence type="ECO:0000259" key="4">
    <source>
        <dbReference type="PROSITE" id="PS50072"/>
    </source>
</evidence>
<dbReference type="InterPro" id="IPR029000">
    <property type="entry name" value="Cyclophilin-like_dom_sf"/>
</dbReference>
<dbReference type="EC" id="5.2.1.8" evidence="3"/>
<keyword evidence="2 3" id="KW-0413">Isomerase</keyword>
<dbReference type="InterPro" id="IPR002130">
    <property type="entry name" value="Cyclophilin-type_PPIase_dom"/>
</dbReference>
<dbReference type="PANTHER" id="PTHR11071">
    <property type="entry name" value="PEPTIDYL-PROLYL CIS-TRANS ISOMERASE"/>
    <property type="match status" value="1"/>
</dbReference>
<keyword evidence="1 3" id="KW-0697">Rotamase</keyword>
<dbReference type="PROSITE" id="PS50072">
    <property type="entry name" value="CSA_PPIASE_2"/>
    <property type="match status" value="1"/>
</dbReference>
<comment type="caution">
    <text evidence="5">The sequence shown here is derived from an EMBL/GenBank/DDBJ whole genome shotgun (WGS) entry which is preliminary data.</text>
</comment>
<comment type="similarity">
    <text evidence="3">Belongs to the cyclophilin-type PPIase family.</text>
</comment>
<evidence type="ECO:0000256" key="3">
    <source>
        <dbReference type="RuleBase" id="RU363019"/>
    </source>
</evidence>
<protein>
    <recommendedName>
        <fullName evidence="3">Peptidyl-prolyl cis-trans isomerase</fullName>
        <shortName evidence="3">PPIase</shortName>
        <ecNumber evidence="3">5.2.1.8</ecNumber>
    </recommendedName>
</protein>
<sequence>MAARIVILSLFTLFSLAYSAKDEYAVTEEVYFDVEIKNYEKNEDYRGRFVVGVFGDICPVTALNFISLAEGFKRSGKQKLHYKNTPVHKVVKDFVIQMGDVSKKDGTGEISIYGGTFADENFVVSHQSAGIVSMANHGKDSNGSQFFVLLTKSRWLDQKHVAFGKVVKGMDVVRLIGELETKSDNKPFKPVKIVDSGIVGLERKYFLNETQMQSDDDLF</sequence>
<name>A0ABQ9EF62_TEGGR</name>
<accession>A0ABQ9EF62</accession>
<dbReference type="PIRSF" id="PIRSF001467">
    <property type="entry name" value="Peptidylpro_ismrse"/>
    <property type="match status" value="1"/>
</dbReference>
<dbReference type="Pfam" id="PF00160">
    <property type="entry name" value="Pro_isomerase"/>
    <property type="match status" value="1"/>
</dbReference>
<keyword evidence="6" id="KW-1185">Reference proteome</keyword>
<proteinExistence type="inferred from homology"/>
<evidence type="ECO:0000256" key="1">
    <source>
        <dbReference type="ARBA" id="ARBA00023110"/>
    </source>
</evidence>
<reference evidence="5 6" key="1">
    <citation type="submission" date="2022-12" db="EMBL/GenBank/DDBJ databases">
        <title>Chromosome-level genome of Tegillarca granosa.</title>
        <authorList>
            <person name="Kim J."/>
        </authorList>
    </citation>
    <scope>NUCLEOTIDE SEQUENCE [LARGE SCALE GENOMIC DNA]</scope>
    <source>
        <strain evidence="5">Teg-2019</strain>
        <tissue evidence="5">Adductor muscle</tissue>
    </source>
</reference>
<keyword evidence="3" id="KW-0732">Signal</keyword>
<dbReference type="Proteomes" id="UP001217089">
    <property type="component" value="Unassembled WGS sequence"/>
</dbReference>
<dbReference type="PANTHER" id="PTHR11071:SF547">
    <property type="entry name" value="PEPTIDYL-PROLYL CIS-TRANS ISOMERASE"/>
    <property type="match status" value="1"/>
</dbReference>
<feature type="chain" id="PRO_5044982750" description="Peptidyl-prolyl cis-trans isomerase" evidence="3">
    <location>
        <begin position="20"/>
        <end position="219"/>
    </location>
</feature>
<evidence type="ECO:0000256" key="2">
    <source>
        <dbReference type="ARBA" id="ARBA00023235"/>
    </source>
</evidence>
<dbReference type="InterPro" id="IPR024936">
    <property type="entry name" value="Cyclophilin-type_PPIase"/>
</dbReference>
<dbReference type="SUPFAM" id="SSF50891">
    <property type="entry name" value="Cyclophilin-like"/>
    <property type="match status" value="1"/>
</dbReference>
<feature type="signal peptide" evidence="3">
    <location>
        <begin position="1"/>
        <end position="19"/>
    </location>
</feature>
<dbReference type="PRINTS" id="PR00153">
    <property type="entry name" value="CSAPPISMRASE"/>
</dbReference>
<dbReference type="Gene3D" id="2.40.100.10">
    <property type="entry name" value="Cyclophilin-like"/>
    <property type="match status" value="1"/>
</dbReference>